<evidence type="ECO:0000259" key="3">
    <source>
        <dbReference type="Pfam" id="PF21788"/>
    </source>
</evidence>
<dbReference type="EMBL" id="JAHWGI010001240">
    <property type="protein sequence ID" value="KAK3925819.1"/>
    <property type="molecule type" value="Genomic_DNA"/>
</dbReference>
<reference evidence="5" key="2">
    <citation type="journal article" date="2023" name="BMC Genomics">
        <title>Pest status, molecular evolution, and epigenetic factors derived from the genome assembly of Frankliniella fusca, a thysanopteran phytovirus vector.</title>
        <authorList>
            <person name="Catto M.A."/>
            <person name="Labadie P.E."/>
            <person name="Jacobson A.L."/>
            <person name="Kennedy G.G."/>
            <person name="Srinivasan R."/>
            <person name="Hunt B.G."/>
        </authorList>
    </citation>
    <scope>NUCLEOTIDE SEQUENCE</scope>
    <source>
        <strain evidence="5">PL_HMW_Pooled</strain>
    </source>
</reference>
<accession>A0AAE1LP80</accession>
<keyword evidence="6" id="KW-1185">Reference proteome</keyword>
<sequence>MARKSGRRCFLTRKKGKKKCSTKPPCSEPVYDEVLSAFSGEPFQENPVVEVSQDFDVGASVDESSSITDLNERQNQTTADGDILKSVSTDHCYFSDDPTSIVNRSPELFVPPLEVKTLFELYSDVKRKVDPFLHRRWISVIDGNVFRMIYLSAQNNVSIQRSLEFSPDGEVELYVHCQKLSVDPYLKDSMPPIPLEYDTVNDFVDRVVCIINNVRKMEICSGYDEEKYQAGWASCPYGEIDKNPYQECRYSETFRSLSCITLVSSSKWRCQECTKLGKALKRRALGAEMDSRPICTNDKFLTEEQKLKKLMDQRQKIRNIKQQVSRQHLKMQEMIRKSGIQVEQTMSDELQEILKESDKVTPAQSVFLQQQVKASQQKNACGMRWHPTMVRFALAIHLTSPSAYELIRDTGMIKLPSSRTLFDYSHANAVKEGIDDVVIKRLAEKNETLTNEINNITGEKCLYKKYHVLMADEMHISQNLVFQKSSGRLVGFTSLDDLDREIKTLEQHLDNPDKELEETMASKIMVFMVKGVSNGLKEVVATYGCSNVSTNQMHMWTWRVIAALERSGVAVIAFVSDGCSINRSFIKKHKPATLHPSGVIFDTWNKCARGRKLFFISDVPHLLKTIRNCFLNSRWDKLKSRRRMKKNGKRYLMGFHNKTVQCNYARMKVKYAAEVLSATVCKDMRSQGWYETTETSLFIEKVNDWFDCLNGAHTSIAKKKMNPNLAAYTSVNDSRFDLLEDFLHYLDTWQAESENHNQSCASNLDGSEAADNPVDGDVSEIEDTPEEFTPASRRQLSRETLEGVRMTTLAFKPLIQFLLGEGTQFINARIFTQDPLEQFFSKIRAGHGGSRNPNLNQGLNKIRGLGDLGELGMRKRKGNAGEDGSRVEVTTEPLAKRKYNRIPKFLAEC</sequence>
<dbReference type="InterPro" id="IPR048366">
    <property type="entry name" value="TNP-like_GBD"/>
</dbReference>
<dbReference type="Pfam" id="PF12017">
    <property type="entry name" value="Tnp_P_element"/>
    <property type="match status" value="1"/>
</dbReference>
<dbReference type="Proteomes" id="UP001219518">
    <property type="component" value="Unassembled WGS sequence"/>
</dbReference>
<name>A0AAE1LP80_9NEOP</name>
<dbReference type="Pfam" id="PF21787">
    <property type="entry name" value="TNP-like_RNaseH_N"/>
    <property type="match status" value="1"/>
</dbReference>
<feature type="domain" description="Transposable element P transposase-like GTP-binding insertion" evidence="3">
    <location>
        <begin position="621"/>
        <end position="714"/>
    </location>
</feature>
<dbReference type="InterPro" id="IPR048367">
    <property type="entry name" value="TNP-like_RNaseH_C"/>
</dbReference>
<feature type="domain" description="THAP9-like helix-turn-helix" evidence="1">
    <location>
        <begin position="343"/>
        <end position="421"/>
    </location>
</feature>
<evidence type="ECO:0000259" key="4">
    <source>
        <dbReference type="Pfam" id="PF21789"/>
    </source>
</evidence>
<proteinExistence type="predicted"/>
<comment type="caution">
    <text evidence="5">The sequence shown here is derived from an EMBL/GenBank/DDBJ whole genome shotgun (WGS) entry which is preliminary data.</text>
</comment>
<evidence type="ECO:0000313" key="5">
    <source>
        <dbReference type="EMBL" id="KAK3925819.1"/>
    </source>
</evidence>
<feature type="domain" description="Transposable element P transposase-like RNase H C-terminal" evidence="4">
    <location>
        <begin position="831"/>
        <end position="855"/>
    </location>
</feature>
<dbReference type="AlphaFoldDB" id="A0AAE1LP80"/>
<reference evidence="5" key="1">
    <citation type="submission" date="2021-07" db="EMBL/GenBank/DDBJ databases">
        <authorList>
            <person name="Catto M.A."/>
            <person name="Jacobson A."/>
            <person name="Kennedy G."/>
            <person name="Labadie P."/>
            <person name="Hunt B.G."/>
            <person name="Srinivasan R."/>
        </authorList>
    </citation>
    <scope>NUCLEOTIDE SEQUENCE</scope>
    <source>
        <strain evidence="5">PL_HMW_Pooled</strain>
        <tissue evidence="5">Head</tissue>
    </source>
</reference>
<evidence type="ECO:0000313" key="6">
    <source>
        <dbReference type="Proteomes" id="UP001219518"/>
    </source>
</evidence>
<evidence type="ECO:0000259" key="2">
    <source>
        <dbReference type="Pfam" id="PF21787"/>
    </source>
</evidence>
<dbReference type="InterPro" id="IPR048365">
    <property type="entry name" value="TNP-like_RNaseH_N"/>
</dbReference>
<dbReference type="Pfam" id="PF21789">
    <property type="entry name" value="TNP-like_RNaseH_C"/>
    <property type="match status" value="1"/>
</dbReference>
<gene>
    <name evidence="5" type="ORF">KUF71_014068</name>
</gene>
<dbReference type="Pfam" id="PF21788">
    <property type="entry name" value="TNP-like_GBD"/>
    <property type="match status" value="1"/>
</dbReference>
<protein>
    <submittedName>
        <fullName evidence="5">Transposable element P transposase</fullName>
    </submittedName>
</protein>
<organism evidence="5 6">
    <name type="scientific">Frankliniella fusca</name>
    <dbReference type="NCBI Taxonomy" id="407009"/>
    <lineage>
        <taxon>Eukaryota</taxon>
        <taxon>Metazoa</taxon>
        <taxon>Ecdysozoa</taxon>
        <taxon>Arthropoda</taxon>
        <taxon>Hexapoda</taxon>
        <taxon>Insecta</taxon>
        <taxon>Pterygota</taxon>
        <taxon>Neoptera</taxon>
        <taxon>Paraneoptera</taxon>
        <taxon>Thysanoptera</taxon>
        <taxon>Terebrantia</taxon>
        <taxon>Thripoidea</taxon>
        <taxon>Thripidae</taxon>
        <taxon>Frankliniella</taxon>
    </lineage>
</organism>
<feature type="domain" description="Transposable element P transposase-like RNase H" evidence="2">
    <location>
        <begin position="461"/>
        <end position="588"/>
    </location>
</feature>
<evidence type="ECO:0000259" key="1">
    <source>
        <dbReference type="Pfam" id="PF12017"/>
    </source>
</evidence>
<dbReference type="InterPro" id="IPR021896">
    <property type="entry name" value="THAP9-like_HTH"/>
</dbReference>